<proteinExistence type="predicted"/>
<keyword evidence="2" id="KW-1185">Reference proteome</keyword>
<name>A0A176VR30_MARPO</name>
<organism evidence="1 2">
    <name type="scientific">Marchantia polymorpha subsp. ruderalis</name>
    <dbReference type="NCBI Taxonomy" id="1480154"/>
    <lineage>
        <taxon>Eukaryota</taxon>
        <taxon>Viridiplantae</taxon>
        <taxon>Streptophyta</taxon>
        <taxon>Embryophyta</taxon>
        <taxon>Marchantiophyta</taxon>
        <taxon>Marchantiopsida</taxon>
        <taxon>Marchantiidae</taxon>
        <taxon>Marchantiales</taxon>
        <taxon>Marchantiaceae</taxon>
        <taxon>Marchantia</taxon>
    </lineage>
</organism>
<evidence type="ECO:0000313" key="2">
    <source>
        <dbReference type="Proteomes" id="UP000077202"/>
    </source>
</evidence>
<reference evidence="1" key="1">
    <citation type="submission" date="2016-03" db="EMBL/GenBank/DDBJ databases">
        <title>Mechanisms controlling the formation of the plant cell surface in tip-growing cells are functionally conserved among land plants.</title>
        <authorList>
            <person name="Honkanen S."/>
            <person name="Jones V.A."/>
            <person name="Morieri G."/>
            <person name="Champion C."/>
            <person name="Hetherington A.J."/>
            <person name="Kelly S."/>
            <person name="Saint-Marcoux D."/>
            <person name="Proust H."/>
            <person name="Prescott H."/>
            <person name="Dolan L."/>
        </authorList>
    </citation>
    <scope>NUCLEOTIDE SEQUENCE [LARGE SCALE GENOMIC DNA]</scope>
    <source>
        <tissue evidence="1">Whole gametophyte</tissue>
    </source>
</reference>
<dbReference type="AlphaFoldDB" id="A0A176VR30"/>
<dbReference type="EMBL" id="LVLJ01002926">
    <property type="protein sequence ID" value="OAE23127.1"/>
    <property type="molecule type" value="Genomic_DNA"/>
</dbReference>
<sequence>MLATVKKVASQSQYLHIHFSTTLLKREVKRSSKNLLSPALCVGVSFGTSQHVPIGLRKLEVGPGQFPCDALVELAVSALLEFLLVVSCEL</sequence>
<comment type="caution">
    <text evidence="1">The sequence shown here is derived from an EMBL/GenBank/DDBJ whole genome shotgun (WGS) entry which is preliminary data.</text>
</comment>
<evidence type="ECO:0000313" key="1">
    <source>
        <dbReference type="EMBL" id="OAE23127.1"/>
    </source>
</evidence>
<protein>
    <submittedName>
        <fullName evidence="1">Uncharacterized protein</fullName>
    </submittedName>
</protein>
<accession>A0A176VR30</accession>
<dbReference type="Proteomes" id="UP000077202">
    <property type="component" value="Unassembled WGS sequence"/>
</dbReference>
<gene>
    <name evidence="1" type="ORF">AXG93_3986s1120</name>
</gene>